<sequence>MKKVVYLLITVGLLLVGCGEETNGEKGTDLVAFDNSDLKSQLEDEPFQPKLPTELPFEVESARVSTDPVNERILTIDFFSKENHLSLMATKGMKGSSNLEFEEVEIGNIQGKYANSDQVKTIKWSEDDIQYRFSFLGKQSKEKVTKEELIAVAESFE</sequence>
<dbReference type="InterPro" id="IPR025377">
    <property type="entry name" value="DUF4367"/>
</dbReference>
<dbReference type="RefSeq" id="WP_390293231.1">
    <property type="nucleotide sequence ID" value="NZ_JBHSFU010000003.1"/>
</dbReference>
<evidence type="ECO:0000313" key="2">
    <source>
        <dbReference type="EMBL" id="MFC4557286.1"/>
    </source>
</evidence>
<dbReference type="Pfam" id="PF14285">
    <property type="entry name" value="DUF4367"/>
    <property type="match status" value="1"/>
</dbReference>
<keyword evidence="3" id="KW-1185">Reference proteome</keyword>
<name>A0ABV9DGJ9_9BACI</name>
<gene>
    <name evidence="2" type="ORF">ACFO3D_03550</name>
</gene>
<dbReference type="Proteomes" id="UP001595989">
    <property type="component" value="Unassembled WGS sequence"/>
</dbReference>
<proteinExistence type="predicted"/>
<comment type="caution">
    <text evidence="2">The sequence shown here is derived from an EMBL/GenBank/DDBJ whole genome shotgun (WGS) entry which is preliminary data.</text>
</comment>
<accession>A0ABV9DGJ9</accession>
<reference evidence="3" key="1">
    <citation type="journal article" date="2019" name="Int. J. Syst. Evol. Microbiol.">
        <title>The Global Catalogue of Microorganisms (GCM) 10K type strain sequencing project: providing services to taxonomists for standard genome sequencing and annotation.</title>
        <authorList>
            <consortium name="The Broad Institute Genomics Platform"/>
            <consortium name="The Broad Institute Genome Sequencing Center for Infectious Disease"/>
            <person name="Wu L."/>
            <person name="Ma J."/>
        </authorList>
    </citation>
    <scope>NUCLEOTIDE SEQUENCE [LARGE SCALE GENOMIC DNA]</scope>
    <source>
        <strain evidence="3">CGMCC 4.7426</strain>
    </source>
</reference>
<protein>
    <submittedName>
        <fullName evidence="2">DUF4367 domain-containing protein</fullName>
    </submittedName>
</protein>
<evidence type="ECO:0000259" key="1">
    <source>
        <dbReference type="Pfam" id="PF14285"/>
    </source>
</evidence>
<feature type="domain" description="DUF4367" evidence="1">
    <location>
        <begin position="98"/>
        <end position="155"/>
    </location>
</feature>
<dbReference type="EMBL" id="JBHSFU010000003">
    <property type="protein sequence ID" value="MFC4557286.1"/>
    <property type="molecule type" value="Genomic_DNA"/>
</dbReference>
<dbReference type="PROSITE" id="PS51257">
    <property type="entry name" value="PROKAR_LIPOPROTEIN"/>
    <property type="match status" value="1"/>
</dbReference>
<organism evidence="2 3">
    <name type="scientific">Virgibacillus kekensis</name>
    <dbReference type="NCBI Taxonomy" id="202261"/>
    <lineage>
        <taxon>Bacteria</taxon>
        <taxon>Bacillati</taxon>
        <taxon>Bacillota</taxon>
        <taxon>Bacilli</taxon>
        <taxon>Bacillales</taxon>
        <taxon>Bacillaceae</taxon>
        <taxon>Virgibacillus</taxon>
    </lineage>
</organism>
<evidence type="ECO:0000313" key="3">
    <source>
        <dbReference type="Proteomes" id="UP001595989"/>
    </source>
</evidence>